<dbReference type="EMBL" id="UHFM01000006">
    <property type="protein sequence ID" value="SUN58907.1"/>
    <property type="molecule type" value="Genomic_DNA"/>
</dbReference>
<name>A0A380K4D2_9STRE</name>
<sequence>MAQISNTTIREFVQYFRATGDNPDEFCLFEDFSDDKRIVVIDDGTNPIGKAPVIGDSADDAESTVVGSLTTEEGTITFDTSDPSQSATIAEIKAAVAQYQ</sequence>
<evidence type="ECO:0000313" key="1">
    <source>
        <dbReference type="EMBL" id="SUN58907.1"/>
    </source>
</evidence>
<dbReference type="GeneID" id="93937591"/>
<proteinExistence type="predicted"/>
<organism evidence="1 2">
    <name type="scientific">Streptococcus gallolyticus</name>
    <dbReference type="NCBI Taxonomy" id="315405"/>
    <lineage>
        <taxon>Bacteria</taxon>
        <taxon>Bacillati</taxon>
        <taxon>Bacillota</taxon>
        <taxon>Bacilli</taxon>
        <taxon>Lactobacillales</taxon>
        <taxon>Streptococcaceae</taxon>
        <taxon>Streptococcus</taxon>
    </lineage>
</organism>
<reference evidence="1 2" key="1">
    <citation type="submission" date="2018-06" db="EMBL/GenBank/DDBJ databases">
        <authorList>
            <consortium name="Pathogen Informatics"/>
            <person name="Doyle S."/>
        </authorList>
    </citation>
    <scope>NUCLEOTIDE SEQUENCE [LARGE SCALE GENOMIC DNA]</scope>
    <source>
        <strain evidence="1 2">NCTC13767</strain>
    </source>
</reference>
<evidence type="ECO:0000313" key="2">
    <source>
        <dbReference type="Proteomes" id="UP000254510"/>
    </source>
</evidence>
<dbReference type="Proteomes" id="UP000254510">
    <property type="component" value="Unassembled WGS sequence"/>
</dbReference>
<dbReference type="AlphaFoldDB" id="A0A380K4D2"/>
<accession>A0A380K4D2</accession>
<dbReference type="RefSeq" id="WP_014295454.1">
    <property type="nucleotide sequence ID" value="NZ_CP013688.1"/>
</dbReference>
<protein>
    <submittedName>
        <fullName evidence="1">Signal peptide</fullName>
    </submittedName>
</protein>
<gene>
    <name evidence="1" type="ORF">NCTC13767_00866</name>
</gene>